<dbReference type="CDD" id="cd00118">
    <property type="entry name" value="LysM"/>
    <property type="match status" value="2"/>
</dbReference>
<dbReference type="InterPro" id="IPR036779">
    <property type="entry name" value="LysM_dom_sf"/>
</dbReference>
<gene>
    <name evidence="2" type="ORF">S03H2_01364</name>
</gene>
<evidence type="ECO:0000259" key="1">
    <source>
        <dbReference type="PROSITE" id="PS51782"/>
    </source>
</evidence>
<dbReference type="EMBL" id="BARU01000393">
    <property type="protein sequence ID" value="GAH20187.1"/>
    <property type="molecule type" value="Genomic_DNA"/>
</dbReference>
<feature type="domain" description="LysM" evidence="1">
    <location>
        <begin position="92"/>
        <end position="147"/>
    </location>
</feature>
<dbReference type="InterPro" id="IPR050570">
    <property type="entry name" value="Cell_wall_metabolism_enzyme"/>
</dbReference>
<reference evidence="2" key="1">
    <citation type="journal article" date="2014" name="Front. Microbiol.">
        <title>High frequency of phylogenetically diverse reductive dehalogenase-homologous genes in deep subseafloor sedimentary metagenomes.</title>
        <authorList>
            <person name="Kawai M."/>
            <person name="Futagami T."/>
            <person name="Toyoda A."/>
            <person name="Takaki Y."/>
            <person name="Nishi S."/>
            <person name="Hori S."/>
            <person name="Arai W."/>
            <person name="Tsubouchi T."/>
            <person name="Morono Y."/>
            <person name="Uchiyama I."/>
            <person name="Ito T."/>
            <person name="Fujiyama A."/>
            <person name="Inagaki F."/>
            <person name="Takami H."/>
        </authorList>
    </citation>
    <scope>NUCLEOTIDE SEQUENCE</scope>
    <source>
        <strain evidence="2">Expedition CK06-06</strain>
    </source>
</reference>
<dbReference type="PANTHER" id="PTHR21666">
    <property type="entry name" value="PEPTIDASE-RELATED"/>
    <property type="match status" value="1"/>
</dbReference>
<dbReference type="PANTHER" id="PTHR21666:SF270">
    <property type="entry name" value="MUREIN HYDROLASE ACTIVATOR ENVC"/>
    <property type="match status" value="1"/>
</dbReference>
<dbReference type="InterPro" id="IPR011055">
    <property type="entry name" value="Dup_hybrid_motif"/>
</dbReference>
<evidence type="ECO:0000313" key="2">
    <source>
        <dbReference type="EMBL" id="GAH20187.1"/>
    </source>
</evidence>
<name>X1DJ09_9ZZZZ</name>
<comment type="caution">
    <text evidence="2">The sequence shown here is derived from an EMBL/GenBank/DDBJ whole genome shotgun (WGS) entry which is preliminary data.</text>
</comment>
<dbReference type="CDD" id="cd12797">
    <property type="entry name" value="M23_peptidase"/>
    <property type="match status" value="1"/>
</dbReference>
<dbReference type="SUPFAM" id="SSF51261">
    <property type="entry name" value="Duplicated hybrid motif"/>
    <property type="match status" value="1"/>
</dbReference>
<dbReference type="SMART" id="SM00257">
    <property type="entry name" value="LysM"/>
    <property type="match status" value="2"/>
</dbReference>
<accession>X1DJ09</accession>
<dbReference type="Pfam" id="PF01476">
    <property type="entry name" value="LysM"/>
    <property type="match status" value="2"/>
</dbReference>
<organism evidence="2">
    <name type="scientific">marine sediment metagenome</name>
    <dbReference type="NCBI Taxonomy" id="412755"/>
    <lineage>
        <taxon>unclassified sequences</taxon>
        <taxon>metagenomes</taxon>
        <taxon>ecological metagenomes</taxon>
    </lineage>
</organism>
<protein>
    <recommendedName>
        <fullName evidence="1">LysM domain-containing protein</fullName>
    </recommendedName>
</protein>
<dbReference type="Pfam" id="PF01551">
    <property type="entry name" value="Peptidase_M23"/>
    <property type="match status" value="1"/>
</dbReference>
<proteinExistence type="predicted"/>
<dbReference type="PROSITE" id="PS51782">
    <property type="entry name" value="LYSM"/>
    <property type="match status" value="2"/>
</dbReference>
<dbReference type="Gene3D" id="2.70.70.10">
    <property type="entry name" value="Glucose Permease (Domain IIA)"/>
    <property type="match status" value="1"/>
</dbReference>
<dbReference type="AlphaFoldDB" id="X1DJ09"/>
<dbReference type="InterPro" id="IPR018392">
    <property type="entry name" value="LysM"/>
</dbReference>
<dbReference type="InterPro" id="IPR016047">
    <property type="entry name" value="M23ase_b-sheet_dom"/>
</dbReference>
<feature type="non-terminal residue" evidence="2">
    <location>
        <position position="1"/>
    </location>
</feature>
<dbReference type="Gene3D" id="3.10.350.10">
    <property type="entry name" value="LysM domain"/>
    <property type="match status" value="2"/>
</dbReference>
<sequence length="317" mass="35563">DPDHIVPGQRLIIPWKGVSHLVREGEYLELIAKAYAKAIGINWRSMMTQIKQSNGLYDPNKLRQNQKLFIPRAKKTLQIKIPKKEPSPPAGVWHTIKQYDVTIWRIALNYGEDHGINWKDMQNRIMQHSSNKGLDPRNLQIGQKIFVPEAKKVLEIEIPSQLFAKKEISDSAGSTKVTKTSGEFREEKPILSWPAEGEIVGYFGEGGNEGIDIAVTAGDIVTAPADGVVEWAGEYASLGPSIIIRHEQEGFFSSFSFTNYFTNLSLTYKINKGDKVNKGEPIAEIAASEAANSIRLHFEVHRKENIEDSVNPLDYLP</sequence>
<dbReference type="GO" id="GO:0004222">
    <property type="term" value="F:metalloendopeptidase activity"/>
    <property type="evidence" value="ECO:0007669"/>
    <property type="project" value="TreeGrafter"/>
</dbReference>
<feature type="domain" description="LysM" evidence="1">
    <location>
        <begin position="18"/>
        <end position="70"/>
    </location>
</feature>